<evidence type="ECO:0000256" key="1">
    <source>
        <dbReference type="SAM" id="MobiDB-lite"/>
    </source>
</evidence>
<name>A0A7S3Z4A2_9EUKA</name>
<protein>
    <submittedName>
        <fullName evidence="2">Uncharacterized protein</fullName>
    </submittedName>
</protein>
<evidence type="ECO:0000313" key="2">
    <source>
        <dbReference type="EMBL" id="CAE0671241.1"/>
    </source>
</evidence>
<dbReference type="AlphaFoldDB" id="A0A7S3Z4A2"/>
<proteinExistence type="predicted"/>
<accession>A0A7S3Z4A2</accession>
<feature type="region of interest" description="Disordered" evidence="1">
    <location>
        <begin position="18"/>
        <end position="58"/>
    </location>
</feature>
<sequence length="122" mass="13813">MHSLRQCLPCHRLHRDGSKGRAIHPRARHPHPKLSSIDQKPGTNEEKSRANPIQSNEKMNEFTPRYVHVCTHVTALSLRWKKEDDRALLINQCGCASMHCHNQLLVAACTHVACISLPTHDS</sequence>
<reference evidence="2" key="1">
    <citation type="submission" date="2021-01" db="EMBL/GenBank/DDBJ databases">
        <authorList>
            <person name="Corre E."/>
            <person name="Pelletier E."/>
            <person name="Niang G."/>
            <person name="Scheremetjew M."/>
            <person name="Finn R."/>
            <person name="Kale V."/>
            <person name="Holt S."/>
            <person name="Cochrane G."/>
            <person name="Meng A."/>
            <person name="Brown T."/>
            <person name="Cohen L."/>
        </authorList>
    </citation>
    <scope>NUCLEOTIDE SEQUENCE</scope>
    <source>
        <strain evidence="2">CCCM811</strain>
    </source>
</reference>
<gene>
    <name evidence="2" type="ORF">LGLO00237_LOCUS22884</name>
</gene>
<feature type="compositionally biased region" description="Basic residues" evidence="1">
    <location>
        <begin position="21"/>
        <end position="32"/>
    </location>
</feature>
<organism evidence="2">
    <name type="scientific">Lotharella globosa</name>
    <dbReference type="NCBI Taxonomy" id="91324"/>
    <lineage>
        <taxon>Eukaryota</taxon>
        <taxon>Sar</taxon>
        <taxon>Rhizaria</taxon>
        <taxon>Cercozoa</taxon>
        <taxon>Chlorarachniophyceae</taxon>
        <taxon>Lotharella</taxon>
    </lineage>
</organism>
<dbReference type="EMBL" id="HBIV01032076">
    <property type="protein sequence ID" value="CAE0671241.1"/>
    <property type="molecule type" value="Transcribed_RNA"/>
</dbReference>